<keyword evidence="1" id="KW-1133">Transmembrane helix</keyword>
<protein>
    <submittedName>
        <fullName evidence="2">Uncharacterized protein</fullName>
    </submittedName>
</protein>
<reference evidence="2 3" key="1">
    <citation type="submission" date="2012-06" db="EMBL/GenBank/DDBJ databases">
        <authorList>
            <person name="Smith M.C.M."/>
            <person name="Hendrix R."/>
            <person name="Hatfull G.F."/>
        </authorList>
    </citation>
    <scope>NUCLEOTIDE SEQUENCE [LARGE SCALE GENOMIC DNA]</scope>
</reference>
<accession>K4IBN4</accession>
<keyword evidence="1" id="KW-0472">Membrane</keyword>
<sequence>MKNLAAALAAFATGFVLTVAGLSAFAFLVMILVGNWHHATGTVPPLSFLDSLYVTAVAGVLGAVSRTSSTR</sequence>
<keyword evidence="1" id="KW-0812">Transmembrane</keyword>
<organism evidence="2 3">
    <name type="scientific">Streptomyces phage TG1</name>
    <dbReference type="NCBI Taxonomy" id="2927987"/>
    <lineage>
        <taxon>Viruses</taxon>
        <taxon>Duplodnaviria</taxon>
        <taxon>Heunggongvirae</taxon>
        <taxon>Uroviricota</taxon>
        <taxon>Caudoviricetes</taxon>
        <taxon>Colingsworthviridae</taxon>
        <taxon>Tigunavirus</taxon>
        <taxon>Tigunavirus TG1</taxon>
    </lineage>
</organism>
<evidence type="ECO:0000313" key="3">
    <source>
        <dbReference type="Proteomes" id="UP000008669"/>
    </source>
</evidence>
<name>K4IBN4_9CAUD</name>
<keyword evidence="3" id="KW-1185">Reference proteome</keyword>
<dbReference type="Proteomes" id="UP000008669">
    <property type="component" value="Segment"/>
</dbReference>
<proteinExistence type="predicted"/>
<feature type="transmembrane region" description="Helical" evidence="1">
    <location>
        <begin position="42"/>
        <end position="64"/>
    </location>
</feature>
<evidence type="ECO:0000256" key="1">
    <source>
        <dbReference type="SAM" id="Phobius"/>
    </source>
</evidence>
<evidence type="ECO:0000313" key="2">
    <source>
        <dbReference type="EMBL" id="AFU62219.1"/>
    </source>
</evidence>
<gene>
    <name evidence="2" type="ORF">TG1_24</name>
</gene>
<dbReference type="KEGG" id="vg:13827573"/>
<dbReference type="EMBL" id="JX182372">
    <property type="protein sequence ID" value="AFU62219.1"/>
    <property type="molecule type" value="Genomic_DNA"/>
</dbReference>